<evidence type="ECO:0000313" key="1">
    <source>
        <dbReference type="EMBL" id="MDI5833318.1"/>
    </source>
</evidence>
<protein>
    <submittedName>
        <fullName evidence="1">Uncharacterized protein</fullName>
    </submittedName>
</protein>
<dbReference type="RefSeq" id="WP_282679857.1">
    <property type="nucleotide sequence ID" value="NZ_CP106875.1"/>
</dbReference>
<dbReference type="EMBL" id="JAOTLW010000020">
    <property type="protein sequence ID" value="MDI5833318.1"/>
    <property type="molecule type" value="Genomic_DNA"/>
</dbReference>
<evidence type="ECO:0000313" key="2">
    <source>
        <dbReference type="Proteomes" id="UP001159075"/>
    </source>
</evidence>
<organism evidence="1 2">
    <name type="scientific">Shewanella xiamenensis</name>
    <dbReference type="NCBI Taxonomy" id="332186"/>
    <lineage>
        <taxon>Bacteria</taxon>
        <taxon>Pseudomonadati</taxon>
        <taxon>Pseudomonadota</taxon>
        <taxon>Gammaproteobacteria</taxon>
        <taxon>Alteromonadales</taxon>
        <taxon>Shewanellaceae</taxon>
        <taxon>Shewanella</taxon>
    </lineage>
</organism>
<proteinExistence type="predicted"/>
<accession>A0ABT6UFR5</accession>
<reference evidence="1 2" key="1">
    <citation type="submission" date="2022-09" db="EMBL/GenBank/DDBJ databases">
        <title>The outer-membrane cytochrome OmcA is essential for infection of Shewanella oneidensis by a zebrafish-associated bacteriophage.</title>
        <authorList>
            <person name="Grenfell A.W."/>
            <person name="Intile P."/>
            <person name="Mcfarlane J."/>
            <person name="Leung D."/>
            <person name="Abdalla K."/>
            <person name="Wold M."/>
            <person name="Kees E."/>
            <person name="Gralnick J."/>
        </authorList>
    </citation>
    <scope>NUCLEOTIDE SEQUENCE [LARGE SCALE GENOMIC DNA]</scope>
    <source>
        <strain evidence="1 2">NF-5</strain>
    </source>
</reference>
<sequence>MIQGELSKSIIKKAILISNPELTAVLNGDSLAPMDQAIDWIAPFQSAMSNAIASFTGLPKCFPCEIVAASDDRFELLFDESEGELDQAVAMHIVYEVTQQMIGYGSIKDNTLDITNLLKQFTPKNFGLEAGEILNLKVLEQSLLINALSQTDVFTAENAFELAINDTSELDVLKPGS</sequence>
<keyword evidence="2" id="KW-1185">Reference proteome</keyword>
<dbReference type="Proteomes" id="UP001159075">
    <property type="component" value="Unassembled WGS sequence"/>
</dbReference>
<gene>
    <name evidence="1" type="ORF">ODY93_17180</name>
</gene>
<comment type="caution">
    <text evidence="1">The sequence shown here is derived from an EMBL/GenBank/DDBJ whole genome shotgun (WGS) entry which is preliminary data.</text>
</comment>
<name>A0ABT6UFR5_9GAMM</name>